<reference evidence="5 6" key="1">
    <citation type="journal article" date="2016" name="ISME J.">
        <title>Chasing the elusive Euryarchaeota class WSA2: genomes reveal a uniquely fastidious methyl-reducing methanogen.</title>
        <authorList>
            <person name="Nobu M.K."/>
            <person name="Narihiro T."/>
            <person name="Kuroda K."/>
            <person name="Mei R."/>
            <person name="Liu W.T."/>
        </authorList>
    </citation>
    <scope>NUCLEOTIDE SEQUENCE [LARGE SCALE GENOMIC DNA]</scope>
    <source>
        <strain evidence="4">ADurb1013_Bin02101</strain>
        <strain evidence="5">ADurb1213_Bin02801</strain>
    </source>
</reference>
<keyword evidence="2" id="KW-0067">ATP-binding</keyword>
<dbReference type="InterPro" id="IPR050795">
    <property type="entry name" value="Asn_Synthetase"/>
</dbReference>
<name>A0A150JGR0_9EURY</name>
<dbReference type="EMBL" id="LNJB01000020">
    <property type="protein sequence ID" value="KYC53963.1"/>
    <property type="molecule type" value="Genomic_DNA"/>
</dbReference>
<dbReference type="EMBL" id="LNJE01000020">
    <property type="protein sequence ID" value="KYC56412.1"/>
    <property type="molecule type" value="Genomic_DNA"/>
</dbReference>
<comment type="caution">
    <text evidence="5">The sequence shown here is derived from an EMBL/GenBank/DDBJ whole genome shotgun (WGS) entry which is preliminary data.</text>
</comment>
<dbReference type="InterPro" id="IPR001962">
    <property type="entry name" value="Asn_synthase"/>
</dbReference>
<dbReference type="PANTHER" id="PTHR11772">
    <property type="entry name" value="ASPARAGINE SYNTHETASE"/>
    <property type="match status" value="1"/>
</dbReference>
<keyword evidence="1" id="KW-0547">Nucleotide-binding</keyword>
<evidence type="ECO:0000256" key="1">
    <source>
        <dbReference type="ARBA" id="ARBA00022741"/>
    </source>
</evidence>
<protein>
    <submittedName>
        <fullName evidence="5">Asparagine synthetase B</fullName>
    </submittedName>
</protein>
<evidence type="ECO:0000313" key="6">
    <source>
        <dbReference type="Proteomes" id="UP000092420"/>
    </source>
</evidence>
<dbReference type="GO" id="GO:0004066">
    <property type="term" value="F:asparagine synthase (glutamine-hydrolyzing) activity"/>
    <property type="evidence" value="ECO:0007669"/>
    <property type="project" value="InterPro"/>
</dbReference>
<dbReference type="AlphaFoldDB" id="A0A150JGR0"/>
<evidence type="ECO:0000313" key="5">
    <source>
        <dbReference type="EMBL" id="KYC56412.1"/>
    </source>
</evidence>
<accession>A0A150J9M3</accession>
<dbReference type="GO" id="GO:0005524">
    <property type="term" value="F:ATP binding"/>
    <property type="evidence" value="ECO:0007669"/>
    <property type="project" value="UniProtKB-KW"/>
</dbReference>
<dbReference type="GO" id="GO:0005829">
    <property type="term" value="C:cytosol"/>
    <property type="evidence" value="ECO:0007669"/>
    <property type="project" value="TreeGrafter"/>
</dbReference>
<sequence>MSSCNDRNEKLTNALSKSVYNLIGARKKIPISFSGGIDSYITAALAKKYSNPILYTIGNLTAKDILYSKIASKSLGCPLEIINLTDGNIENGIRNTIKLIGQKNSLDVLIATSFYLIAERISKDDFDVCLSGQGADELFFGYDKYRRALADGNNPNDLRNKDLIELEDLFLNREYKIFENFNLKLLSPFFDEEVKKIGIQIEREHNLRDANDDLRKHTLREIARDLGAPPEIVARKKKAFQYGSGILQNIRKISKEKNLPSSLNAYLEYIKK</sequence>
<accession>A0A150JGR0</accession>
<feature type="domain" description="Asparagine synthetase" evidence="3">
    <location>
        <begin position="184"/>
        <end position="245"/>
    </location>
</feature>
<dbReference type="SUPFAM" id="SSF52402">
    <property type="entry name" value="Adenine nucleotide alpha hydrolases-like"/>
    <property type="match status" value="1"/>
</dbReference>
<dbReference type="PANTHER" id="PTHR11772:SF2">
    <property type="entry name" value="ASPARAGINE SYNTHETASE [GLUTAMINE-HYDROLYZING]"/>
    <property type="match status" value="1"/>
</dbReference>
<gene>
    <name evidence="4" type="ORF">AN188_01319</name>
    <name evidence="5" type="ORF">APG09_01393</name>
</gene>
<evidence type="ECO:0000256" key="2">
    <source>
        <dbReference type="ARBA" id="ARBA00022840"/>
    </source>
</evidence>
<proteinExistence type="predicted"/>
<evidence type="ECO:0000259" key="3">
    <source>
        <dbReference type="Pfam" id="PF00733"/>
    </source>
</evidence>
<dbReference type="Pfam" id="PF00733">
    <property type="entry name" value="Asn_synthase"/>
    <property type="match status" value="2"/>
</dbReference>
<dbReference type="Gene3D" id="3.40.50.620">
    <property type="entry name" value="HUPs"/>
    <property type="match status" value="1"/>
</dbReference>
<evidence type="ECO:0000313" key="4">
    <source>
        <dbReference type="EMBL" id="KYC53963.1"/>
    </source>
</evidence>
<organism evidence="5">
    <name type="scientific">Candidatus Methanofastidiosum methylothiophilum</name>
    <dbReference type="NCBI Taxonomy" id="1705564"/>
    <lineage>
        <taxon>Archaea</taxon>
        <taxon>Methanobacteriati</taxon>
        <taxon>Methanobacteriota</taxon>
        <taxon>Stenosarchaea group</taxon>
        <taxon>Candidatus Methanofastidiosia</taxon>
        <taxon>Candidatus Methanofastidiosales</taxon>
        <taxon>Candidatus Methanofastidiosaceae</taxon>
        <taxon>Candidatus Methanofastidiosum</taxon>
    </lineage>
</organism>
<dbReference type="GO" id="GO:0006529">
    <property type="term" value="P:asparagine biosynthetic process"/>
    <property type="evidence" value="ECO:0007669"/>
    <property type="project" value="InterPro"/>
</dbReference>
<dbReference type="InterPro" id="IPR014729">
    <property type="entry name" value="Rossmann-like_a/b/a_fold"/>
</dbReference>
<feature type="domain" description="Asparagine synthetase" evidence="3">
    <location>
        <begin position="11"/>
        <end position="159"/>
    </location>
</feature>
<dbReference type="Proteomes" id="UP000092420">
    <property type="component" value="Unassembled WGS sequence"/>
</dbReference>
<dbReference type="CDD" id="cd01991">
    <property type="entry name" value="Asn_synthase_B_C"/>
    <property type="match status" value="1"/>
</dbReference>
<accession>A0A150JFJ2</accession>